<feature type="coiled-coil region" evidence="5">
    <location>
        <begin position="205"/>
        <end position="239"/>
    </location>
</feature>
<evidence type="ECO:0000313" key="8">
    <source>
        <dbReference type="EMBL" id="KAG2462115.1"/>
    </source>
</evidence>
<comment type="caution">
    <text evidence="8">The sequence shown here is derived from an EMBL/GenBank/DDBJ whole genome shotgun (WGS) entry which is preliminary data.</text>
</comment>
<evidence type="ECO:0000256" key="4">
    <source>
        <dbReference type="PROSITE-ProRule" id="PRU00024"/>
    </source>
</evidence>
<feature type="domain" description="B box-type" evidence="7">
    <location>
        <begin position="116"/>
        <end position="157"/>
    </location>
</feature>
<protein>
    <submittedName>
        <fullName evidence="8">TRI44 protein</fullName>
    </submittedName>
</protein>
<dbReference type="Gene3D" id="3.30.160.60">
    <property type="entry name" value="Classic Zinc Finger"/>
    <property type="match status" value="1"/>
</dbReference>
<dbReference type="GO" id="GO:0008270">
    <property type="term" value="F:zinc ion binding"/>
    <property type="evidence" value="ECO:0007669"/>
    <property type="project" value="UniProtKB-KW"/>
</dbReference>
<dbReference type="EMBL" id="JAATIS010004040">
    <property type="protein sequence ID" value="KAG2462115.1"/>
    <property type="molecule type" value="Genomic_DNA"/>
</dbReference>
<dbReference type="PANTHER" id="PTHR25465:SF14">
    <property type="entry name" value="E3 UBIQUITIN-PROTEIN LIGASE TRIM65"/>
    <property type="match status" value="1"/>
</dbReference>
<sequence>MTLEQDLPSDGTCDACDPDDPQSAVKFCAKCSFAFCEEHGRQHQTRSLHDLVDYGAGMRPSVRAMEQAEGSLQEGVLGASCSPEMDDAQAGGPHQAESEDGHEQAGASRVRNTATVERLRCQEHGQEGTLYCKPDEKIICVLCAVQGSHRDHQIITLPEAFAAFRIRADALEAFVHEQFDELHRLVLLEQRRALHLVDLKEAVATAHAAEKMAEINSETEKLKEEMEEINKQLSALYQNAEPPQEETIMDVRTSRARGANESRKWVEPRSLNVCTVILNQLLPFNGESPPASRLLRLTRSVP</sequence>
<keyword evidence="9" id="KW-1185">Reference proteome</keyword>
<evidence type="ECO:0000256" key="1">
    <source>
        <dbReference type="ARBA" id="ARBA00022723"/>
    </source>
</evidence>
<feature type="non-terminal residue" evidence="8">
    <location>
        <position position="302"/>
    </location>
</feature>
<dbReference type="Proteomes" id="UP000886611">
    <property type="component" value="Unassembled WGS sequence"/>
</dbReference>
<evidence type="ECO:0000256" key="6">
    <source>
        <dbReference type="SAM" id="MobiDB-lite"/>
    </source>
</evidence>
<evidence type="ECO:0000256" key="5">
    <source>
        <dbReference type="SAM" id="Coils"/>
    </source>
</evidence>
<reference evidence="8 9" key="1">
    <citation type="journal article" date="2021" name="Cell">
        <title>Tracing the genetic footprints of vertebrate landing in non-teleost ray-finned fishes.</title>
        <authorList>
            <person name="Bi X."/>
            <person name="Wang K."/>
            <person name="Yang L."/>
            <person name="Pan H."/>
            <person name="Jiang H."/>
            <person name="Wei Q."/>
            <person name="Fang M."/>
            <person name="Yu H."/>
            <person name="Zhu C."/>
            <person name="Cai Y."/>
            <person name="He Y."/>
            <person name="Gan X."/>
            <person name="Zeng H."/>
            <person name="Yu D."/>
            <person name="Zhu Y."/>
            <person name="Jiang H."/>
            <person name="Qiu Q."/>
            <person name="Yang H."/>
            <person name="Zhang Y.E."/>
            <person name="Wang W."/>
            <person name="Zhu M."/>
            <person name="He S."/>
            <person name="Zhang G."/>
        </authorList>
    </citation>
    <scope>NUCLEOTIDE SEQUENCE [LARGE SCALE GENOMIC DNA]</scope>
    <source>
        <strain evidence="8">Bchr_013</strain>
    </source>
</reference>
<dbReference type="AlphaFoldDB" id="A0A8X7X718"/>
<evidence type="ECO:0000259" key="7">
    <source>
        <dbReference type="PROSITE" id="PS50119"/>
    </source>
</evidence>
<gene>
    <name evidence="8" type="primary">Trim44</name>
    <name evidence="8" type="ORF">GTO96_0000053</name>
</gene>
<dbReference type="SUPFAM" id="SSF57845">
    <property type="entry name" value="B-box zinc-binding domain"/>
    <property type="match status" value="1"/>
</dbReference>
<keyword evidence="3" id="KW-0862">Zinc</keyword>
<dbReference type="SMART" id="SM00336">
    <property type="entry name" value="BBOX"/>
    <property type="match status" value="1"/>
</dbReference>
<keyword evidence="2 4" id="KW-0863">Zinc-finger</keyword>
<keyword evidence="5" id="KW-0175">Coiled coil</keyword>
<feature type="region of interest" description="Disordered" evidence="6">
    <location>
        <begin position="79"/>
        <end position="110"/>
    </location>
</feature>
<dbReference type="Pfam" id="PF00643">
    <property type="entry name" value="zf-B_box"/>
    <property type="match status" value="1"/>
</dbReference>
<dbReference type="InterPro" id="IPR051051">
    <property type="entry name" value="E3_ubiq-ligase_TRIM/RNF"/>
</dbReference>
<proteinExistence type="predicted"/>
<dbReference type="InterPro" id="IPR000315">
    <property type="entry name" value="Znf_B-box"/>
</dbReference>
<dbReference type="PANTHER" id="PTHR25465">
    <property type="entry name" value="B-BOX DOMAIN CONTAINING"/>
    <property type="match status" value="1"/>
</dbReference>
<evidence type="ECO:0000256" key="3">
    <source>
        <dbReference type="ARBA" id="ARBA00022833"/>
    </source>
</evidence>
<name>A0A8X7X718_POLSE</name>
<evidence type="ECO:0000313" key="9">
    <source>
        <dbReference type="Proteomes" id="UP000886611"/>
    </source>
</evidence>
<feature type="non-terminal residue" evidence="8">
    <location>
        <position position="1"/>
    </location>
</feature>
<evidence type="ECO:0000256" key="2">
    <source>
        <dbReference type="ARBA" id="ARBA00022771"/>
    </source>
</evidence>
<dbReference type="PROSITE" id="PS50119">
    <property type="entry name" value="ZF_BBOX"/>
    <property type="match status" value="1"/>
</dbReference>
<accession>A0A8X7X718</accession>
<dbReference type="Gene3D" id="4.10.830.40">
    <property type="match status" value="1"/>
</dbReference>
<dbReference type="CDD" id="cd19784">
    <property type="entry name" value="Bbox2_TRIM44"/>
    <property type="match status" value="1"/>
</dbReference>
<organism evidence="8 9">
    <name type="scientific">Polypterus senegalus</name>
    <name type="common">Senegal bichir</name>
    <dbReference type="NCBI Taxonomy" id="55291"/>
    <lineage>
        <taxon>Eukaryota</taxon>
        <taxon>Metazoa</taxon>
        <taxon>Chordata</taxon>
        <taxon>Craniata</taxon>
        <taxon>Vertebrata</taxon>
        <taxon>Euteleostomi</taxon>
        <taxon>Actinopterygii</taxon>
        <taxon>Polypteriformes</taxon>
        <taxon>Polypteridae</taxon>
        <taxon>Polypterus</taxon>
    </lineage>
</organism>
<keyword evidence="1" id="KW-0479">Metal-binding</keyword>